<feature type="domain" description="Protein kinase" evidence="7">
    <location>
        <begin position="3"/>
        <end position="251"/>
    </location>
</feature>
<dbReference type="PANTHER" id="PTHR48011">
    <property type="entry name" value="CCR4-NOT TRANSCRIPTIONAL COMPLEX SUBUNIT CAF120-RELATED"/>
    <property type="match status" value="1"/>
</dbReference>
<proteinExistence type="inferred from homology"/>
<dbReference type="PANTHER" id="PTHR48011:SF76">
    <property type="entry name" value="MITOGEN-ACTIVATED PROTEIN KINASE KINASE KINASE 15"/>
    <property type="match status" value="1"/>
</dbReference>
<evidence type="ECO:0000313" key="8">
    <source>
        <dbReference type="EMBL" id="KAL3821059.1"/>
    </source>
</evidence>
<accession>A0ABD3S969</accession>
<gene>
    <name evidence="8" type="ORF">ACJIZ3_006964</name>
</gene>
<dbReference type="AlphaFoldDB" id="A0ABD3S969"/>
<organism evidence="8 9">
    <name type="scientific">Penstemon smallii</name>
    <dbReference type="NCBI Taxonomy" id="265156"/>
    <lineage>
        <taxon>Eukaryota</taxon>
        <taxon>Viridiplantae</taxon>
        <taxon>Streptophyta</taxon>
        <taxon>Embryophyta</taxon>
        <taxon>Tracheophyta</taxon>
        <taxon>Spermatophyta</taxon>
        <taxon>Magnoliopsida</taxon>
        <taxon>eudicotyledons</taxon>
        <taxon>Gunneridae</taxon>
        <taxon>Pentapetalae</taxon>
        <taxon>asterids</taxon>
        <taxon>lamiids</taxon>
        <taxon>Lamiales</taxon>
        <taxon>Plantaginaceae</taxon>
        <taxon>Cheloneae</taxon>
        <taxon>Penstemon</taxon>
    </lineage>
</organism>
<dbReference type="GO" id="GO:0004674">
    <property type="term" value="F:protein serine/threonine kinase activity"/>
    <property type="evidence" value="ECO:0007669"/>
    <property type="project" value="UniProtKB-KW"/>
</dbReference>
<dbReference type="Proteomes" id="UP001634393">
    <property type="component" value="Unassembled WGS sequence"/>
</dbReference>
<dbReference type="InterPro" id="IPR017441">
    <property type="entry name" value="Protein_kinase_ATP_BS"/>
</dbReference>
<dbReference type="InterPro" id="IPR011009">
    <property type="entry name" value="Kinase-like_dom_sf"/>
</dbReference>
<evidence type="ECO:0000256" key="4">
    <source>
        <dbReference type="ARBA" id="ARBA00022840"/>
    </source>
</evidence>
<reference evidence="8 9" key="1">
    <citation type="submission" date="2024-12" db="EMBL/GenBank/DDBJ databases">
        <title>The unique morphological basis and parallel evolutionary history of personate flowers in Penstemon.</title>
        <authorList>
            <person name="Depatie T.H."/>
            <person name="Wessinger C.A."/>
        </authorList>
    </citation>
    <scope>NUCLEOTIDE SEQUENCE [LARGE SCALE GENOMIC DNA]</scope>
    <source>
        <strain evidence="8">WTNN_2</strain>
        <tissue evidence="8">Leaf</tissue>
    </source>
</reference>
<evidence type="ECO:0000256" key="2">
    <source>
        <dbReference type="ARBA" id="ARBA00022741"/>
    </source>
</evidence>
<dbReference type="CDD" id="cd06606">
    <property type="entry name" value="STKc_MAPKKK"/>
    <property type="match status" value="1"/>
</dbReference>
<comment type="caution">
    <text evidence="8">The sequence shown here is derived from an EMBL/GenBank/DDBJ whole genome shotgun (WGS) entry which is preliminary data.</text>
</comment>
<name>A0ABD3S969_9LAMI</name>
<evidence type="ECO:0000259" key="7">
    <source>
        <dbReference type="PROSITE" id="PS50011"/>
    </source>
</evidence>
<dbReference type="Pfam" id="PF00069">
    <property type="entry name" value="Pkinase"/>
    <property type="match status" value="1"/>
</dbReference>
<keyword evidence="6" id="KW-0723">Serine/threonine-protein kinase</keyword>
<keyword evidence="3" id="KW-0418">Kinase</keyword>
<evidence type="ECO:0000256" key="5">
    <source>
        <dbReference type="PROSITE-ProRule" id="PRU10141"/>
    </source>
</evidence>
<keyword evidence="2 5" id="KW-0547">Nucleotide-binding</keyword>
<sequence>MEWTRGPIIGRGSTASVSLSTTANGDLFAVKSTELSSSPLLQTEQFLISQLSSPYIVKCLGSDITFEKNKQMYNLFLEYVPGGTLSDLIKKQGSSLNENAIQFYTHQILQGLNYLHLNGIVHCDIKGQNLLIGEDGLKIADFGCAKLAESKSDNAGTPAYMAPEVARGEEQSFPADIWAMGCTIIEMATGTNPWSEMKDPVSALYRIGYSGEVPEIPRCFSGSAEDFLSKCLMWDPKERWTAGELLRHPFLSSVGECCLEVTRKLSPTTVMDRGFWDDLEASDTSGNPTVVIASCSDSPAGRIRRLFGDDFSMDLEYPEWTEDEDWVTVRGNEESVVFFSVDEELLLIIQTSIGIEDSLFDDCYSDEISIIIDAHISAILSEIVKDVSVLKIISSSGNHFNGIMSHPADSIYLFFHAYFTIKSIFKTGVMWCGHYKIQPSLVTSSKSEDLELI</sequence>
<dbReference type="PROSITE" id="PS00107">
    <property type="entry name" value="PROTEIN_KINASE_ATP"/>
    <property type="match status" value="1"/>
</dbReference>
<evidence type="ECO:0000313" key="9">
    <source>
        <dbReference type="Proteomes" id="UP001634393"/>
    </source>
</evidence>
<dbReference type="GO" id="GO:0005524">
    <property type="term" value="F:ATP binding"/>
    <property type="evidence" value="ECO:0007669"/>
    <property type="project" value="UniProtKB-UniRule"/>
</dbReference>
<dbReference type="PROSITE" id="PS00108">
    <property type="entry name" value="PROTEIN_KINASE_ST"/>
    <property type="match status" value="1"/>
</dbReference>
<dbReference type="SUPFAM" id="SSF56112">
    <property type="entry name" value="Protein kinase-like (PK-like)"/>
    <property type="match status" value="1"/>
</dbReference>
<keyword evidence="1" id="KW-0808">Transferase</keyword>
<dbReference type="EMBL" id="JBJXBP010000007">
    <property type="protein sequence ID" value="KAL3821059.1"/>
    <property type="molecule type" value="Genomic_DNA"/>
</dbReference>
<keyword evidence="9" id="KW-1185">Reference proteome</keyword>
<dbReference type="InterPro" id="IPR052751">
    <property type="entry name" value="Plant_MAPKKK"/>
</dbReference>
<evidence type="ECO:0000256" key="1">
    <source>
        <dbReference type="ARBA" id="ARBA00022679"/>
    </source>
</evidence>
<keyword evidence="4 5" id="KW-0067">ATP-binding</keyword>
<evidence type="ECO:0000256" key="3">
    <source>
        <dbReference type="ARBA" id="ARBA00022777"/>
    </source>
</evidence>
<protein>
    <recommendedName>
        <fullName evidence="7">Protein kinase domain-containing protein</fullName>
    </recommendedName>
</protein>
<dbReference type="InterPro" id="IPR008271">
    <property type="entry name" value="Ser/Thr_kinase_AS"/>
</dbReference>
<dbReference type="InterPro" id="IPR000719">
    <property type="entry name" value="Prot_kinase_dom"/>
</dbReference>
<dbReference type="PROSITE" id="PS50011">
    <property type="entry name" value="PROTEIN_KINASE_DOM"/>
    <property type="match status" value="1"/>
</dbReference>
<comment type="similarity">
    <text evidence="6">Belongs to the protein kinase superfamily.</text>
</comment>
<feature type="binding site" evidence="5">
    <location>
        <position position="31"/>
    </location>
    <ligand>
        <name>ATP</name>
        <dbReference type="ChEBI" id="CHEBI:30616"/>
    </ligand>
</feature>
<evidence type="ECO:0000256" key="6">
    <source>
        <dbReference type="RuleBase" id="RU000304"/>
    </source>
</evidence>
<dbReference type="SMART" id="SM00220">
    <property type="entry name" value="S_TKc"/>
    <property type="match status" value="1"/>
</dbReference>
<dbReference type="Gene3D" id="1.10.510.10">
    <property type="entry name" value="Transferase(Phosphotransferase) domain 1"/>
    <property type="match status" value="1"/>
</dbReference>